<dbReference type="InterPro" id="IPR052209">
    <property type="entry name" value="CbiZ"/>
</dbReference>
<keyword evidence="2" id="KW-1185">Reference proteome</keyword>
<dbReference type="EMBL" id="CP020442">
    <property type="protein sequence ID" value="ARC37846.1"/>
    <property type="molecule type" value="Genomic_DNA"/>
</dbReference>
<dbReference type="RefSeq" id="WP_080622309.1">
    <property type="nucleotide sequence ID" value="NZ_CAWMZI010000001.1"/>
</dbReference>
<dbReference type="Pfam" id="PF01955">
    <property type="entry name" value="CbiZ"/>
    <property type="match status" value="1"/>
</dbReference>
<dbReference type="eggNOG" id="COG1865">
    <property type="taxonomic scope" value="Bacteria"/>
</dbReference>
<protein>
    <submittedName>
        <fullName evidence="1">Adenosylcobinamide amidohydrolase</fullName>
    </submittedName>
</protein>
<accession>A0A1V0GVF0</accession>
<organism evidence="1 2">
    <name type="scientific">Paracoccus yeei</name>
    <dbReference type="NCBI Taxonomy" id="147645"/>
    <lineage>
        <taxon>Bacteria</taxon>
        <taxon>Pseudomonadati</taxon>
        <taxon>Pseudomonadota</taxon>
        <taxon>Alphaproteobacteria</taxon>
        <taxon>Rhodobacterales</taxon>
        <taxon>Paracoccaceae</taxon>
        <taxon>Paracoccus</taxon>
    </lineage>
</organism>
<evidence type="ECO:0000313" key="1">
    <source>
        <dbReference type="EMBL" id="ARC37846.1"/>
    </source>
</evidence>
<dbReference type="AlphaFoldDB" id="A0A1V0GVF0"/>
<reference evidence="1" key="1">
    <citation type="submission" date="2017-12" db="EMBL/GenBank/DDBJ databases">
        <title>FDA dAtabase for Regulatory Grade micrObial Sequences (FDA-ARGOS): Supporting development and validation of Infectious Disease Dx tests.</title>
        <authorList>
            <person name="Campos J."/>
            <person name="Goldberg B."/>
            <person name="Tallon L."/>
            <person name="Sadzewicz L."/>
            <person name="Sengamalay N."/>
            <person name="Ott S."/>
            <person name="Godinez A."/>
            <person name="Nagaraj S."/>
            <person name="Vyas G."/>
            <person name="Aluvathingal J."/>
            <person name="Nadendla S."/>
            <person name="Geyer C."/>
            <person name="Nandy P."/>
            <person name="Hobson J."/>
            <person name="Sichtig H."/>
        </authorList>
    </citation>
    <scope>NUCLEOTIDE SEQUENCE</scope>
    <source>
        <strain evidence="1">FDAARGOS_252</strain>
    </source>
</reference>
<dbReference type="GO" id="GO:0016787">
    <property type="term" value="F:hydrolase activity"/>
    <property type="evidence" value="ECO:0007669"/>
    <property type="project" value="UniProtKB-KW"/>
</dbReference>
<dbReference type="PANTHER" id="PTHR35336:SF5">
    <property type="entry name" value="ADENOSYLCOBINAMIDE AMIDOHYDROLASE"/>
    <property type="match status" value="1"/>
</dbReference>
<proteinExistence type="predicted"/>
<dbReference type="KEGG" id="pye:A6J80_17155"/>
<name>A0A1V0GVF0_9RHOB</name>
<evidence type="ECO:0000313" key="2">
    <source>
        <dbReference type="Proteomes" id="UP000191257"/>
    </source>
</evidence>
<dbReference type="InterPro" id="IPR002808">
    <property type="entry name" value="AdoCbi_amidolase"/>
</dbReference>
<sequence length="221" mass="23135">MMRIACDRPWLGVDLGAPHRVLSWAVHCPGLVSAQRILWREVRDADLTPDLDVAPWLAAELAARDESGSVAMLTSRDVRRHNHAVARIGGIEVEALATVGLSNAERVGRRREPDPAGWGTINMAVRIGAALDLPALVEAMTIAAQARTAAMIALGPVLSTGQATGTGTDCIALAARLDGTALPHAGLHTALGEALGRACHDAVAAGVRAWMQAPPPLAGRR</sequence>
<dbReference type="STRING" id="147645.A6J80_17155"/>
<gene>
    <name evidence="1" type="ORF">A6J80_17155</name>
</gene>
<dbReference type="Proteomes" id="UP000191257">
    <property type="component" value="Chromosome"/>
</dbReference>
<dbReference type="PANTHER" id="PTHR35336">
    <property type="entry name" value="ADENOSYLCOBINAMIDE AMIDOHYDROLASE"/>
    <property type="match status" value="1"/>
</dbReference>